<evidence type="ECO:0000256" key="9">
    <source>
        <dbReference type="ARBA" id="ARBA00012721"/>
    </source>
</evidence>
<dbReference type="Gene3D" id="3.20.20.70">
    <property type="entry name" value="Aldolase class I"/>
    <property type="match status" value="1"/>
</dbReference>
<dbReference type="EMBL" id="VIKR01000003">
    <property type="protein sequence ID" value="TQV73710.1"/>
    <property type="molecule type" value="Genomic_DNA"/>
</dbReference>
<dbReference type="PANTHER" id="PTHR42945:SF1">
    <property type="entry name" value="HISTIDINE BIOSYNTHESIS BIFUNCTIONAL PROTEIN HIS7"/>
    <property type="match status" value="1"/>
</dbReference>
<comment type="pathway">
    <text evidence="4">Amino-acid biosynthesis; L-histidine biosynthesis; L-histidine from 5-phospho-alpha-D-ribose 1-diphosphate: step 2/9.</text>
</comment>
<dbReference type="GO" id="GO:0004635">
    <property type="term" value="F:phosphoribosyl-AMP cyclohydrolase activity"/>
    <property type="evidence" value="ECO:0007669"/>
    <property type="project" value="UniProtKB-EC"/>
</dbReference>
<dbReference type="InterPro" id="IPR038019">
    <property type="entry name" value="PRib_AMP_CycHydrolase_sf"/>
</dbReference>
<dbReference type="NCBIfam" id="TIGR03188">
    <property type="entry name" value="histidine_hisI"/>
    <property type="match status" value="1"/>
</dbReference>
<dbReference type="InterPro" id="IPR013785">
    <property type="entry name" value="Aldolase_TIM"/>
</dbReference>
<dbReference type="Proteomes" id="UP000317839">
    <property type="component" value="Unassembled WGS sequence"/>
</dbReference>
<evidence type="ECO:0000256" key="4">
    <source>
        <dbReference type="ARBA" id="ARBA00005204"/>
    </source>
</evidence>
<dbReference type="GO" id="GO:0004636">
    <property type="term" value="F:phosphoribosyl-ATP diphosphatase activity"/>
    <property type="evidence" value="ECO:0007669"/>
    <property type="project" value="UniProtKB-EC"/>
</dbReference>
<dbReference type="PANTHER" id="PTHR42945">
    <property type="entry name" value="HISTIDINE BIOSYNTHESIS BIFUNCTIONAL PROTEIN"/>
    <property type="match status" value="1"/>
</dbReference>
<gene>
    <name evidence="19" type="primary">hisI</name>
    <name evidence="19" type="ORF">FLL45_12630</name>
</gene>
<dbReference type="Gene3D" id="1.10.287.1080">
    <property type="entry name" value="MazG-like"/>
    <property type="match status" value="1"/>
</dbReference>
<evidence type="ECO:0000256" key="12">
    <source>
        <dbReference type="ARBA" id="ARBA00022741"/>
    </source>
</evidence>
<evidence type="ECO:0000256" key="15">
    <source>
        <dbReference type="ARBA" id="ARBA00023102"/>
    </source>
</evidence>
<keyword evidence="16" id="KW-0511">Multifunctional enzyme</keyword>
<dbReference type="InterPro" id="IPR021130">
    <property type="entry name" value="PRib-ATP_PPHydrolase-like"/>
</dbReference>
<keyword evidence="15 17" id="KW-0368">Histidine biosynthesis</keyword>
<reference evidence="19 20" key="1">
    <citation type="submission" date="2019-06" db="EMBL/GenBank/DDBJ databases">
        <title>Draft genome of Aliikangiella marina GYP-15.</title>
        <authorList>
            <person name="Wang G."/>
        </authorList>
    </citation>
    <scope>NUCLEOTIDE SEQUENCE [LARGE SCALE GENOMIC DNA]</scope>
    <source>
        <strain evidence="19 20">GYP-15</strain>
    </source>
</reference>
<evidence type="ECO:0000256" key="1">
    <source>
        <dbReference type="ARBA" id="ARBA00000024"/>
    </source>
</evidence>
<keyword evidence="11 17" id="KW-0028">Amino-acid biosynthesis</keyword>
<dbReference type="UniPathway" id="UPA00031">
    <property type="reaction ID" value="UER00007"/>
</dbReference>
<dbReference type="InterPro" id="IPR006062">
    <property type="entry name" value="His_biosynth"/>
</dbReference>
<name>A0A545T914_9GAMM</name>
<comment type="pathway">
    <text evidence="3">Amino-acid biosynthesis; L-histidine biosynthesis; L-histidine from 5-phospho-alpha-D-ribose 1-diphosphate: step 3/9.</text>
</comment>
<dbReference type="InterPro" id="IPR011060">
    <property type="entry name" value="RibuloseP-bd_barrel"/>
</dbReference>
<comment type="similarity">
    <text evidence="7 17">Belongs to the HisA/HisF family.</text>
</comment>
<evidence type="ECO:0000256" key="3">
    <source>
        <dbReference type="ARBA" id="ARBA00005169"/>
    </source>
</evidence>
<dbReference type="Pfam" id="PF00977">
    <property type="entry name" value="His_biosynth"/>
    <property type="match status" value="1"/>
</dbReference>
<evidence type="ECO:0000256" key="13">
    <source>
        <dbReference type="ARBA" id="ARBA00022801"/>
    </source>
</evidence>
<dbReference type="EC" id="3.5.4.19" evidence="9"/>
<protein>
    <recommendedName>
        <fullName evidence="10">Histidine biosynthesis bifunctional protein HisIE</fullName>
        <ecNumber evidence="9">3.5.4.19</ecNumber>
        <ecNumber evidence="8">3.6.1.31</ecNumber>
    </recommendedName>
</protein>
<dbReference type="SUPFAM" id="SSF141734">
    <property type="entry name" value="HisI-like"/>
    <property type="match status" value="1"/>
</dbReference>
<evidence type="ECO:0000313" key="20">
    <source>
        <dbReference type="Proteomes" id="UP000317839"/>
    </source>
</evidence>
<evidence type="ECO:0000256" key="7">
    <source>
        <dbReference type="ARBA" id="ARBA00009667"/>
    </source>
</evidence>
<dbReference type="EC" id="3.6.1.31" evidence="8"/>
<evidence type="ECO:0000256" key="11">
    <source>
        <dbReference type="ARBA" id="ARBA00022605"/>
    </source>
</evidence>
<dbReference type="SUPFAM" id="SSF51366">
    <property type="entry name" value="Ribulose-phoshate binding barrel"/>
    <property type="match status" value="1"/>
</dbReference>
<feature type="domain" description="Phosphoribosyl-AMP cyclohydrolase" evidence="18">
    <location>
        <begin position="244"/>
        <end position="316"/>
    </location>
</feature>
<evidence type="ECO:0000256" key="16">
    <source>
        <dbReference type="ARBA" id="ARBA00023268"/>
    </source>
</evidence>
<dbReference type="AlphaFoldDB" id="A0A545T914"/>
<comment type="similarity">
    <text evidence="5">In the C-terminal section; belongs to the PRA-PH family.</text>
</comment>
<dbReference type="NCBIfam" id="NF000768">
    <property type="entry name" value="PRK00051.1"/>
    <property type="match status" value="1"/>
</dbReference>
<evidence type="ECO:0000259" key="18">
    <source>
        <dbReference type="Pfam" id="PF01502"/>
    </source>
</evidence>
<comment type="catalytic activity">
    <reaction evidence="2">
        <text>1-(5-phospho-beta-D-ribosyl)-ATP + H2O = 1-(5-phospho-beta-D-ribosyl)-5'-AMP + diphosphate + H(+)</text>
        <dbReference type="Rhea" id="RHEA:22828"/>
        <dbReference type="ChEBI" id="CHEBI:15377"/>
        <dbReference type="ChEBI" id="CHEBI:15378"/>
        <dbReference type="ChEBI" id="CHEBI:33019"/>
        <dbReference type="ChEBI" id="CHEBI:59457"/>
        <dbReference type="ChEBI" id="CHEBI:73183"/>
        <dbReference type="EC" id="3.6.1.31"/>
    </reaction>
</comment>
<dbReference type="Pfam" id="PF01503">
    <property type="entry name" value="PRA-PH"/>
    <property type="match status" value="1"/>
</dbReference>
<dbReference type="Gene3D" id="3.10.20.810">
    <property type="entry name" value="Phosphoribosyl-AMP cyclohydrolase"/>
    <property type="match status" value="1"/>
</dbReference>
<dbReference type="GO" id="GO:0005524">
    <property type="term" value="F:ATP binding"/>
    <property type="evidence" value="ECO:0007669"/>
    <property type="project" value="UniProtKB-KW"/>
</dbReference>
<dbReference type="InterPro" id="IPR002496">
    <property type="entry name" value="PRib_AMP_CycHydrolase_dom"/>
</dbReference>
<evidence type="ECO:0000256" key="6">
    <source>
        <dbReference type="ARBA" id="ARBA00008299"/>
    </source>
</evidence>
<dbReference type="OrthoDB" id="9795769at2"/>
<comment type="similarity">
    <text evidence="6">In the N-terminal section; belongs to the PRA-CH family.</text>
</comment>
<evidence type="ECO:0000256" key="14">
    <source>
        <dbReference type="ARBA" id="ARBA00022840"/>
    </source>
</evidence>
<keyword evidence="12" id="KW-0547">Nucleotide-binding</keyword>
<keyword evidence="14" id="KW-0067">ATP-binding</keyword>
<dbReference type="FunFam" id="3.10.20.810:FF:000001">
    <property type="entry name" value="Histidine biosynthesis bifunctional protein HisIE"/>
    <property type="match status" value="1"/>
</dbReference>
<evidence type="ECO:0000256" key="2">
    <source>
        <dbReference type="ARBA" id="ARBA00001460"/>
    </source>
</evidence>
<evidence type="ECO:0000256" key="10">
    <source>
        <dbReference type="ARBA" id="ARBA00017720"/>
    </source>
</evidence>
<comment type="caution">
    <text evidence="19">The sequence shown here is derived from an EMBL/GenBank/DDBJ whole genome shotgun (WGS) entry which is preliminary data.</text>
</comment>
<organism evidence="19 20">
    <name type="scientific">Aliikangiella marina</name>
    <dbReference type="NCBI Taxonomy" id="1712262"/>
    <lineage>
        <taxon>Bacteria</taxon>
        <taxon>Pseudomonadati</taxon>
        <taxon>Pseudomonadota</taxon>
        <taxon>Gammaproteobacteria</taxon>
        <taxon>Oceanospirillales</taxon>
        <taxon>Pleioneaceae</taxon>
        <taxon>Aliikangiella</taxon>
    </lineage>
</organism>
<evidence type="ECO:0000256" key="17">
    <source>
        <dbReference type="RuleBase" id="RU003657"/>
    </source>
</evidence>
<dbReference type="GO" id="GO:0000105">
    <property type="term" value="P:L-histidine biosynthetic process"/>
    <property type="evidence" value="ECO:0007669"/>
    <property type="project" value="UniProtKB-UniPathway"/>
</dbReference>
<comment type="catalytic activity">
    <reaction evidence="1">
        <text>1-(5-phospho-beta-D-ribosyl)-5'-AMP + H2O = 1-(5-phospho-beta-D-ribosyl)-5-[(5-phospho-beta-D-ribosylamino)methylideneamino]imidazole-4-carboxamide</text>
        <dbReference type="Rhea" id="RHEA:20049"/>
        <dbReference type="ChEBI" id="CHEBI:15377"/>
        <dbReference type="ChEBI" id="CHEBI:58435"/>
        <dbReference type="ChEBI" id="CHEBI:59457"/>
        <dbReference type="EC" id="3.5.4.19"/>
    </reaction>
</comment>
<dbReference type="RefSeq" id="WP_142942418.1">
    <property type="nucleotide sequence ID" value="NZ_VIKR01000003.1"/>
</dbReference>
<proteinExistence type="inferred from homology"/>
<evidence type="ECO:0000313" key="19">
    <source>
        <dbReference type="EMBL" id="TQV73710.1"/>
    </source>
</evidence>
<accession>A0A545T914</accession>
<evidence type="ECO:0000256" key="8">
    <source>
        <dbReference type="ARBA" id="ARBA00012414"/>
    </source>
</evidence>
<evidence type="ECO:0000256" key="5">
    <source>
        <dbReference type="ARBA" id="ARBA00007731"/>
    </source>
</evidence>
<keyword evidence="13 19" id="KW-0378">Hydrolase</keyword>
<dbReference type="InterPro" id="IPR008179">
    <property type="entry name" value="HisE"/>
</dbReference>
<dbReference type="SUPFAM" id="SSF101386">
    <property type="entry name" value="all-alpha NTP pyrophosphatases"/>
    <property type="match status" value="1"/>
</dbReference>
<dbReference type="Pfam" id="PF01502">
    <property type="entry name" value="PRA-CH"/>
    <property type="match status" value="1"/>
</dbReference>
<sequence>MLIPSIDLMNGKAVQLKQGKNKVLERDDVFELLEEFSIYGEVAIIDLDAALGHGNNKDLIKQLLNVRPCRVGGGIRDLDTAKEYIKAGATKIIIGTNCRQDWVKNISKESLIFAIDAKGDYWSTQGWKNTEGEKVLDLIPELAQNCSEFLYTQVEKEGLLQGLDRERIEQVVKTSPVPVTVAGGITTLDDIDWFTKLGANGQIGMSIYTGKLKLVDCFLTQVDFVKAPLVPTIVQDVDTNKVLMMAYSNADSLTKALTTRKGTYWSRSRKELWEKGLTSGNQQELISADVDCDGDTILFRVKQLGNACHFDRYSCFASQVKGFDLNRLTSLLTKRKTESSEASYSAKLFQSAELRAEKIREEAEELIEAQDYDEVRWEAADLIFFALTDALAKGVDIKAINDELRSRFNDN</sequence>
<keyword evidence="20" id="KW-1185">Reference proteome</keyword>